<proteinExistence type="predicted"/>
<dbReference type="Gene3D" id="3.90.105.10">
    <property type="entry name" value="Molybdopterin biosynthesis moea protein, domain 2"/>
    <property type="match status" value="1"/>
</dbReference>
<evidence type="ECO:0000259" key="1">
    <source>
        <dbReference type="Pfam" id="PF03453"/>
    </source>
</evidence>
<dbReference type="Gene3D" id="2.170.190.11">
    <property type="entry name" value="Molybdopterin biosynthesis moea protein, domain 3"/>
    <property type="match status" value="1"/>
</dbReference>
<dbReference type="InterPro" id="IPR036135">
    <property type="entry name" value="MoeA_linker/N_sf"/>
</dbReference>
<dbReference type="EC" id="2.10.1.1" evidence="2"/>
<organism evidence="2">
    <name type="scientific">mine drainage metagenome</name>
    <dbReference type="NCBI Taxonomy" id="410659"/>
    <lineage>
        <taxon>unclassified sequences</taxon>
        <taxon>metagenomes</taxon>
        <taxon>ecological metagenomes</taxon>
    </lineage>
</organism>
<dbReference type="Pfam" id="PF03453">
    <property type="entry name" value="MoeA_N"/>
    <property type="match status" value="1"/>
</dbReference>
<gene>
    <name evidence="2" type="primary">moeA_14</name>
    <name evidence="2" type="ORF">GALL_293590</name>
</gene>
<evidence type="ECO:0000313" key="2">
    <source>
        <dbReference type="EMBL" id="OIQ88754.1"/>
    </source>
</evidence>
<name>A0A1J5QZS9_9ZZZZ</name>
<dbReference type="SUPFAM" id="SSF53218">
    <property type="entry name" value="Molybdenum cofactor biosynthesis proteins"/>
    <property type="match status" value="1"/>
</dbReference>
<protein>
    <submittedName>
        <fullName evidence="2">Molybdopterin molybdenumtransferase</fullName>
        <ecNumber evidence="2">2.10.1.1</ecNumber>
    </submittedName>
</protein>
<dbReference type="EMBL" id="MLJW01000359">
    <property type="protein sequence ID" value="OIQ88754.1"/>
    <property type="molecule type" value="Genomic_DNA"/>
</dbReference>
<dbReference type="InterPro" id="IPR036425">
    <property type="entry name" value="MoaB/Mog-like_dom_sf"/>
</dbReference>
<dbReference type="PANTHER" id="PTHR10192:SF5">
    <property type="entry name" value="GEPHYRIN"/>
    <property type="match status" value="1"/>
</dbReference>
<dbReference type="GO" id="GO:0006777">
    <property type="term" value="P:Mo-molybdopterin cofactor biosynthetic process"/>
    <property type="evidence" value="ECO:0007669"/>
    <property type="project" value="TreeGrafter"/>
</dbReference>
<keyword evidence="2" id="KW-0808">Transferase</keyword>
<dbReference type="AlphaFoldDB" id="A0A1J5QZS9"/>
<dbReference type="InterPro" id="IPR038987">
    <property type="entry name" value="MoeA-like"/>
</dbReference>
<dbReference type="GO" id="GO:0005829">
    <property type="term" value="C:cytosol"/>
    <property type="evidence" value="ECO:0007669"/>
    <property type="project" value="TreeGrafter"/>
</dbReference>
<comment type="caution">
    <text evidence="2">The sequence shown here is derived from an EMBL/GenBank/DDBJ whole genome shotgun (WGS) entry which is preliminary data.</text>
</comment>
<dbReference type="PANTHER" id="PTHR10192">
    <property type="entry name" value="MOLYBDOPTERIN BIOSYNTHESIS PROTEIN"/>
    <property type="match status" value="1"/>
</dbReference>
<dbReference type="SUPFAM" id="SSF63882">
    <property type="entry name" value="MoeA N-terminal region -like"/>
    <property type="match status" value="1"/>
</dbReference>
<dbReference type="GO" id="GO:0061599">
    <property type="term" value="F:molybdopterin molybdotransferase activity"/>
    <property type="evidence" value="ECO:0007669"/>
    <property type="project" value="UniProtKB-EC"/>
</dbReference>
<reference evidence="2" key="1">
    <citation type="submission" date="2016-10" db="EMBL/GenBank/DDBJ databases">
        <title>Sequence of Gallionella enrichment culture.</title>
        <authorList>
            <person name="Poehlein A."/>
            <person name="Muehling M."/>
            <person name="Daniel R."/>
        </authorList>
    </citation>
    <scope>NUCLEOTIDE SEQUENCE</scope>
</reference>
<feature type="domain" description="MoeA N-terminal and linker" evidence="1">
    <location>
        <begin position="3"/>
        <end position="165"/>
    </location>
</feature>
<dbReference type="InterPro" id="IPR005110">
    <property type="entry name" value="MoeA_linker/N"/>
</dbReference>
<accession>A0A1J5QZS9</accession>
<sequence length="231" mass="23509">MKTVDAHLADVLDSVRPLPTVTAPLIDALGAVLAHDLRSEIDLPVFTNSAMDGYAVRRCDLDDATESNPVTMTVTGDVGAGAVAPAAVPGSAVPVMTGAPLPAGADAVVPVEWTDAGGEVVQILRQPAPWANIRAQGEDVPRGSVVLSEGAIIDTAAIALIASIGASHVTVHRRPHVLILSTGSELVAPGSRLGPAQIFDSNSVMLAAAVRQLGGTFRQLSAAPDDADALV</sequence>
<dbReference type="Gene3D" id="3.40.980.10">
    <property type="entry name" value="MoaB/Mog-like domain"/>
    <property type="match status" value="1"/>
</dbReference>
<dbReference type="CDD" id="cd00887">
    <property type="entry name" value="MoeA"/>
    <property type="match status" value="1"/>
</dbReference>